<dbReference type="GO" id="GO:0016787">
    <property type="term" value="F:hydrolase activity"/>
    <property type="evidence" value="ECO:0007669"/>
    <property type="project" value="UniProtKB-KW"/>
</dbReference>
<name>A0A7W8A5M7_9ACTN</name>
<feature type="domain" description="AB hydrolase-1" evidence="2">
    <location>
        <begin position="23"/>
        <end position="246"/>
    </location>
</feature>
<dbReference type="Pfam" id="PF12697">
    <property type="entry name" value="Abhydrolase_6"/>
    <property type="match status" value="1"/>
</dbReference>
<dbReference type="Proteomes" id="UP000568380">
    <property type="component" value="Unassembled WGS sequence"/>
</dbReference>
<keyword evidence="4" id="KW-1185">Reference proteome</keyword>
<sequence length="255" mass="26201">MIVTVPGGRLAVVVREGGAATPVLFLHGLNSSADVWTAVFERLPRERALAAMDLRGHGGSTREGSFEVERQTADVLAVVNWLGWPRAHLVGSSYGGGLALAVAAAHPGRAATVTLFGTALDPAPGTLEPALNLLARIGVAGFFAAIAPEWTFAPGADPGLVAEANRVAAANSPATVARLLEAGFTADFRPAAAEVNCPVLLARGEHDRTCPHEVAAKTAAALGIEPHTVAGAGHLPMAEAPDLTAALIASSWRRR</sequence>
<dbReference type="PRINTS" id="PR00111">
    <property type="entry name" value="ABHYDROLASE"/>
</dbReference>
<evidence type="ECO:0000259" key="2">
    <source>
        <dbReference type="Pfam" id="PF12697"/>
    </source>
</evidence>
<dbReference type="InterPro" id="IPR000073">
    <property type="entry name" value="AB_hydrolase_1"/>
</dbReference>
<dbReference type="InterPro" id="IPR029058">
    <property type="entry name" value="AB_hydrolase_fold"/>
</dbReference>
<dbReference type="RefSeq" id="WP_184965076.1">
    <property type="nucleotide sequence ID" value="NZ_JACHIN010000006.1"/>
</dbReference>
<reference evidence="3 4" key="1">
    <citation type="submission" date="2020-08" db="EMBL/GenBank/DDBJ databases">
        <title>Genomic Encyclopedia of Type Strains, Phase IV (KMG-IV): sequencing the most valuable type-strain genomes for metagenomic binning, comparative biology and taxonomic classification.</title>
        <authorList>
            <person name="Goeker M."/>
        </authorList>
    </citation>
    <scope>NUCLEOTIDE SEQUENCE [LARGE SCALE GENOMIC DNA]</scope>
    <source>
        <strain evidence="3 4">DSM 45385</strain>
    </source>
</reference>
<comment type="caution">
    <text evidence="3">The sequence shown here is derived from an EMBL/GenBank/DDBJ whole genome shotgun (WGS) entry which is preliminary data.</text>
</comment>
<evidence type="ECO:0000313" key="4">
    <source>
        <dbReference type="Proteomes" id="UP000568380"/>
    </source>
</evidence>
<dbReference type="InterPro" id="IPR050266">
    <property type="entry name" value="AB_hydrolase_sf"/>
</dbReference>
<dbReference type="GO" id="GO:0016020">
    <property type="term" value="C:membrane"/>
    <property type="evidence" value="ECO:0007669"/>
    <property type="project" value="TreeGrafter"/>
</dbReference>
<organism evidence="3 4">
    <name type="scientific">Nonomuraea endophytica</name>
    <dbReference type="NCBI Taxonomy" id="714136"/>
    <lineage>
        <taxon>Bacteria</taxon>
        <taxon>Bacillati</taxon>
        <taxon>Actinomycetota</taxon>
        <taxon>Actinomycetes</taxon>
        <taxon>Streptosporangiales</taxon>
        <taxon>Streptosporangiaceae</taxon>
        <taxon>Nonomuraea</taxon>
    </lineage>
</organism>
<accession>A0A7W8A5M7</accession>
<proteinExistence type="predicted"/>
<dbReference type="AlphaFoldDB" id="A0A7W8A5M7"/>
<dbReference type="Gene3D" id="3.40.50.1820">
    <property type="entry name" value="alpha/beta hydrolase"/>
    <property type="match status" value="1"/>
</dbReference>
<dbReference type="PANTHER" id="PTHR43798:SF31">
    <property type="entry name" value="AB HYDROLASE SUPERFAMILY PROTEIN YCLE"/>
    <property type="match status" value="1"/>
</dbReference>
<protein>
    <submittedName>
        <fullName evidence="3">Pimeloyl-ACP methyl ester carboxylesterase</fullName>
    </submittedName>
</protein>
<dbReference type="EMBL" id="JACHIN010000006">
    <property type="protein sequence ID" value="MBB5079459.1"/>
    <property type="molecule type" value="Genomic_DNA"/>
</dbReference>
<dbReference type="PANTHER" id="PTHR43798">
    <property type="entry name" value="MONOACYLGLYCEROL LIPASE"/>
    <property type="match status" value="1"/>
</dbReference>
<evidence type="ECO:0000313" key="3">
    <source>
        <dbReference type="EMBL" id="MBB5079459.1"/>
    </source>
</evidence>
<keyword evidence="1" id="KW-0378">Hydrolase</keyword>
<dbReference type="SUPFAM" id="SSF53474">
    <property type="entry name" value="alpha/beta-Hydrolases"/>
    <property type="match status" value="1"/>
</dbReference>
<gene>
    <name evidence="3" type="ORF">HNR40_004945</name>
</gene>
<evidence type="ECO:0000256" key="1">
    <source>
        <dbReference type="ARBA" id="ARBA00022801"/>
    </source>
</evidence>